<evidence type="ECO:0000256" key="5">
    <source>
        <dbReference type="ARBA" id="ARBA00022679"/>
    </source>
</evidence>
<dbReference type="CDD" id="cd02893">
    <property type="entry name" value="FTase"/>
    <property type="match status" value="1"/>
</dbReference>
<organism evidence="12 13">
    <name type="scientific">Dioszegia hungarica</name>
    <dbReference type="NCBI Taxonomy" id="4972"/>
    <lineage>
        <taxon>Eukaryota</taxon>
        <taxon>Fungi</taxon>
        <taxon>Dikarya</taxon>
        <taxon>Basidiomycota</taxon>
        <taxon>Agaricomycotina</taxon>
        <taxon>Tremellomycetes</taxon>
        <taxon>Tremellales</taxon>
        <taxon>Bulleribasidiaceae</taxon>
        <taxon>Dioszegia</taxon>
    </lineage>
</organism>
<comment type="catalytic activity">
    <reaction evidence="9">
        <text>L-cysteinyl-[protein] + (2E,6E)-farnesyl diphosphate = S-(2E,6E)-farnesyl-L-cysteinyl-[protein] + diphosphate</text>
        <dbReference type="Rhea" id="RHEA:13345"/>
        <dbReference type="Rhea" id="RHEA-COMP:10131"/>
        <dbReference type="Rhea" id="RHEA-COMP:11535"/>
        <dbReference type="ChEBI" id="CHEBI:29950"/>
        <dbReference type="ChEBI" id="CHEBI:33019"/>
        <dbReference type="ChEBI" id="CHEBI:86019"/>
        <dbReference type="ChEBI" id="CHEBI:175763"/>
    </reaction>
</comment>
<keyword evidence="7" id="KW-0677">Repeat</keyword>
<feature type="domain" description="Prenyltransferase alpha-alpha toroid" evidence="11">
    <location>
        <begin position="59"/>
        <end position="445"/>
    </location>
</feature>
<evidence type="ECO:0000313" key="13">
    <source>
        <dbReference type="Proteomes" id="UP001164286"/>
    </source>
</evidence>
<dbReference type="GO" id="GO:0005965">
    <property type="term" value="C:protein farnesyltransferase complex"/>
    <property type="evidence" value="ECO:0007669"/>
    <property type="project" value="UniProtKB-UniRule"/>
</dbReference>
<keyword evidence="13" id="KW-1185">Reference proteome</keyword>
<comment type="similarity">
    <text evidence="1 9">Belongs to the protein prenyltransferase subunit beta family.</text>
</comment>
<evidence type="ECO:0000256" key="4">
    <source>
        <dbReference type="ARBA" id="ARBA00022602"/>
    </source>
</evidence>
<protein>
    <recommendedName>
        <fullName evidence="3 9">Protein farnesyltransferase subunit beta</fullName>
        <shortName evidence="9">FTase-beta</shortName>
        <ecNumber evidence="2 9">2.5.1.58</ecNumber>
    </recommendedName>
</protein>
<dbReference type="PANTHER" id="PTHR11774:SF6">
    <property type="entry name" value="PROTEIN FARNESYLTRANSFERASE SUBUNIT BETA"/>
    <property type="match status" value="1"/>
</dbReference>
<evidence type="ECO:0000259" key="11">
    <source>
        <dbReference type="Pfam" id="PF00432"/>
    </source>
</evidence>
<dbReference type="GO" id="GO:0008270">
    <property type="term" value="F:zinc ion binding"/>
    <property type="evidence" value="ECO:0007669"/>
    <property type="project" value="UniProtKB-UniRule"/>
</dbReference>
<dbReference type="PANTHER" id="PTHR11774">
    <property type="entry name" value="GERANYLGERANYL TRANSFERASE TYPE BETA SUBUNIT"/>
    <property type="match status" value="1"/>
</dbReference>
<evidence type="ECO:0000256" key="2">
    <source>
        <dbReference type="ARBA" id="ARBA00012702"/>
    </source>
</evidence>
<dbReference type="Proteomes" id="UP001164286">
    <property type="component" value="Unassembled WGS sequence"/>
</dbReference>
<accession>A0AA38LWV0</accession>
<feature type="region of interest" description="Disordered" evidence="10">
    <location>
        <begin position="440"/>
        <end position="464"/>
    </location>
</feature>
<keyword evidence="4 9" id="KW-0637">Prenyltransferase</keyword>
<proteinExistence type="inferred from homology"/>
<evidence type="ECO:0000256" key="6">
    <source>
        <dbReference type="ARBA" id="ARBA00022723"/>
    </source>
</evidence>
<reference evidence="12" key="1">
    <citation type="journal article" date="2022" name="G3 (Bethesda)">
        <title>High quality genome of the basidiomycete yeast Dioszegia hungarica PDD-24b-2 isolated from cloud water.</title>
        <authorList>
            <person name="Jarrige D."/>
            <person name="Haridas S."/>
            <person name="Bleykasten-Grosshans C."/>
            <person name="Joly M."/>
            <person name="Nadalig T."/>
            <person name="Sancelme M."/>
            <person name="Vuilleumier S."/>
            <person name="Grigoriev I.V."/>
            <person name="Amato P."/>
            <person name="Bringel F."/>
        </authorList>
    </citation>
    <scope>NUCLEOTIDE SEQUENCE</scope>
    <source>
        <strain evidence="12">PDD-24b-2</strain>
    </source>
</reference>
<dbReference type="EC" id="2.5.1.58" evidence="2 9"/>
<dbReference type="SUPFAM" id="SSF48239">
    <property type="entry name" value="Terpenoid cyclases/Protein prenyltransferases"/>
    <property type="match status" value="1"/>
</dbReference>
<keyword evidence="6 9" id="KW-0479">Metal-binding</keyword>
<dbReference type="InterPro" id="IPR001330">
    <property type="entry name" value="Prenyltrans"/>
</dbReference>
<dbReference type="Gene3D" id="1.50.10.20">
    <property type="match status" value="1"/>
</dbReference>
<comment type="cofactor">
    <cofactor evidence="9">
        <name>Zn(2+)</name>
        <dbReference type="ChEBI" id="CHEBI:29105"/>
    </cofactor>
    <text evidence="9">Binds 1 zinc ion per subunit.</text>
</comment>
<keyword evidence="8 9" id="KW-0862">Zinc</keyword>
<dbReference type="InterPro" id="IPR045089">
    <property type="entry name" value="PGGT1B-like"/>
</dbReference>
<gene>
    <name evidence="12" type="ORF">MKK02DRAFT_24835</name>
</gene>
<dbReference type="GO" id="GO:0097354">
    <property type="term" value="P:prenylation"/>
    <property type="evidence" value="ECO:0007669"/>
    <property type="project" value="UniProtKB-UniRule"/>
</dbReference>
<dbReference type="Pfam" id="PF00432">
    <property type="entry name" value="Prenyltrans"/>
    <property type="match status" value="1"/>
</dbReference>
<evidence type="ECO:0000256" key="10">
    <source>
        <dbReference type="SAM" id="MobiDB-lite"/>
    </source>
</evidence>
<dbReference type="InterPro" id="IPR026872">
    <property type="entry name" value="FTB"/>
</dbReference>
<dbReference type="GO" id="GO:0004660">
    <property type="term" value="F:protein farnesyltransferase activity"/>
    <property type="evidence" value="ECO:0007669"/>
    <property type="project" value="UniProtKB-UniRule"/>
</dbReference>
<dbReference type="EMBL" id="JAKWFO010000005">
    <property type="protein sequence ID" value="KAI9636736.1"/>
    <property type="molecule type" value="Genomic_DNA"/>
</dbReference>
<evidence type="ECO:0000256" key="3">
    <source>
        <dbReference type="ARBA" id="ARBA00015798"/>
    </source>
</evidence>
<comment type="caution">
    <text evidence="12">The sequence shown here is derived from an EMBL/GenBank/DDBJ whole genome shotgun (WGS) entry which is preliminary data.</text>
</comment>
<evidence type="ECO:0000313" key="12">
    <source>
        <dbReference type="EMBL" id="KAI9636736.1"/>
    </source>
</evidence>
<comment type="function">
    <text evidence="9">Catalyzes the transfer of a farnesyl moiety from farnesyl diphosphate to a cysteine at the fourth position from the C-terminus of several proteins. The beta subunit is responsible for peptide-binding.</text>
</comment>
<evidence type="ECO:0000256" key="8">
    <source>
        <dbReference type="ARBA" id="ARBA00022833"/>
    </source>
</evidence>
<name>A0AA38LWV0_9TREE</name>
<evidence type="ECO:0000256" key="1">
    <source>
        <dbReference type="ARBA" id="ARBA00010497"/>
    </source>
</evidence>
<keyword evidence="5 9" id="KW-0808">Transferase</keyword>
<evidence type="ECO:0000256" key="7">
    <source>
        <dbReference type="ARBA" id="ARBA00022737"/>
    </source>
</evidence>
<sequence>MSTFNPSIFTLPFDPLPSNSHPSETLEEQAETESIISKLLHTVAPAALDGETIPGGTTLRKAEHAAYFQQLLFRLPPGFVSLDASKPWLMYWTVHSLDVLGIALDQGTKDRAIMTMLHMLHPTGGFSGGPANSQIPHLLGTYASTCTLAIVGNDGPRGGWQQLAQARQRTYDFFMRCKRPDGGFVVCSGGELDVRGTYCLLVVATVLDLLTPELLHNVDKFIAACQTYEGGFACSSFPFPSLEAPTCRAALAEAHGGYTSCALNSHFLLSSIRPPSLPASSLEADFPSKIDVDGAMRWSVLMQGEAIEGGGFRGRSNKLVDGCYSWWVGGGVPVIEALAQRERKEKKEKKKESTEARIEVDGGEEWEDVIPSPPVFNKIALQEYILLAAQNPAGERGGLRDKPGKRPDQYHTCNNLSGLSVAQHNVVHSPALVEENRKKFDPSKGFPAVTPTNPEGGWASEEERQEVRRQVWASALGWVEEGEAIILGGKESRVNTTAPVLNILLLRLKPFINFFYGQTA</sequence>
<dbReference type="RefSeq" id="XP_052946513.1">
    <property type="nucleotide sequence ID" value="XM_053086944.1"/>
</dbReference>
<dbReference type="InterPro" id="IPR008930">
    <property type="entry name" value="Terpenoid_cyclase/PrenylTrfase"/>
</dbReference>
<dbReference type="GeneID" id="77726145"/>
<comment type="subunit">
    <text evidence="9">Heterodimer of an alpha and a beta subunit.</text>
</comment>
<dbReference type="AlphaFoldDB" id="A0AA38LWV0"/>
<evidence type="ECO:0000256" key="9">
    <source>
        <dbReference type="RuleBase" id="RU365056"/>
    </source>
</evidence>